<evidence type="ECO:0000256" key="3">
    <source>
        <dbReference type="ARBA" id="ARBA00022989"/>
    </source>
</evidence>
<evidence type="ECO:0000259" key="7">
    <source>
        <dbReference type="Pfam" id="PF12698"/>
    </source>
</evidence>
<feature type="domain" description="ABC-2 type transporter transmembrane" evidence="7">
    <location>
        <begin position="490"/>
        <end position="689"/>
    </location>
</feature>
<evidence type="ECO:0000256" key="2">
    <source>
        <dbReference type="ARBA" id="ARBA00022692"/>
    </source>
</evidence>
<proteinExistence type="predicted"/>
<dbReference type="Proteomes" id="UP000621540">
    <property type="component" value="Unassembled WGS sequence"/>
</dbReference>
<dbReference type="Pfam" id="PF12698">
    <property type="entry name" value="ABC2_membrane_3"/>
    <property type="match status" value="1"/>
</dbReference>
<accession>A0ABR7I7I9</accession>
<organism evidence="8 9">
    <name type="scientific">Roseburia yibonii</name>
    <dbReference type="NCBI Taxonomy" id="2763063"/>
    <lineage>
        <taxon>Bacteria</taxon>
        <taxon>Bacillati</taxon>
        <taxon>Bacillota</taxon>
        <taxon>Clostridia</taxon>
        <taxon>Lachnospirales</taxon>
        <taxon>Lachnospiraceae</taxon>
        <taxon>Roseburia</taxon>
    </lineage>
</organism>
<dbReference type="Pfam" id="PF12051">
    <property type="entry name" value="DUF3533"/>
    <property type="match status" value="1"/>
</dbReference>
<evidence type="ECO:0000256" key="1">
    <source>
        <dbReference type="ARBA" id="ARBA00004141"/>
    </source>
</evidence>
<evidence type="ECO:0000313" key="8">
    <source>
        <dbReference type="EMBL" id="MBC5752874.1"/>
    </source>
</evidence>
<keyword evidence="4 5" id="KW-0472">Membrane</keyword>
<feature type="transmembrane region" description="Helical" evidence="5">
    <location>
        <begin position="615"/>
        <end position="634"/>
    </location>
</feature>
<feature type="domain" description="DUF3533" evidence="6">
    <location>
        <begin position="50"/>
        <end position="181"/>
    </location>
</feature>
<feature type="transmembrane region" description="Helical" evidence="5">
    <location>
        <begin position="20"/>
        <end position="38"/>
    </location>
</feature>
<dbReference type="PANTHER" id="PTHR43077">
    <property type="entry name" value="TRANSPORT PERMEASE YVFS-RELATED"/>
    <property type="match status" value="1"/>
</dbReference>
<feature type="transmembrane region" description="Helical" evidence="5">
    <location>
        <begin position="673"/>
        <end position="694"/>
    </location>
</feature>
<dbReference type="InterPro" id="IPR013525">
    <property type="entry name" value="ABC2_TM"/>
</dbReference>
<evidence type="ECO:0000259" key="6">
    <source>
        <dbReference type="Pfam" id="PF12051"/>
    </source>
</evidence>
<comment type="caution">
    <text evidence="8">The sequence shown here is derived from an EMBL/GenBank/DDBJ whole genome shotgun (WGS) entry which is preliminary data.</text>
</comment>
<comment type="subcellular location">
    <subcellularLocation>
        <location evidence="1">Membrane</location>
        <topology evidence="1">Multi-pass membrane protein</topology>
    </subcellularLocation>
</comment>
<dbReference type="InterPro" id="IPR022703">
    <property type="entry name" value="DUF3533"/>
</dbReference>
<feature type="transmembrane region" description="Helical" evidence="5">
    <location>
        <begin position="515"/>
        <end position="534"/>
    </location>
</feature>
<evidence type="ECO:0000256" key="5">
    <source>
        <dbReference type="SAM" id="Phobius"/>
    </source>
</evidence>
<keyword evidence="9" id="KW-1185">Reference proteome</keyword>
<keyword evidence="2 5" id="KW-0812">Transmembrane</keyword>
<dbReference type="InterPro" id="IPR017500">
    <property type="entry name" value="Phage_infect_YhgE_N"/>
</dbReference>
<reference evidence="8 9" key="1">
    <citation type="submission" date="2020-08" db="EMBL/GenBank/DDBJ databases">
        <title>Genome public.</title>
        <authorList>
            <person name="Liu C."/>
            <person name="Sun Q."/>
        </authorList>
    </citation>
    <scope>NUCLEOTIDE SEQUENCE [LARGE SCALE GENOMIC DNA]</scope>
    <source>
        <strain evidence="8 9">BX0805</strain>
    </source>
</reference>
<dbReference type="EMBL" id="JACOQH010000001">
    <property type="protein sequence ID" value="MBC5752874.1"/>
    <property type="molecule type" value="Genomic_DNA"/>
</dbReference>
<name>A0ABR7I7I9_9FIRM</name>
<protein>
    <submittedName>
        <fullName evidence="8">YhgE/Pip domain-containing protein</fullName>
    </submittedName>
</protein>
<sequence>MKNIIKIFCADFRRLSTNVVAVVVIMGLSVIPSLYAWFNILSNWDPYAQEATSNLKIAVVSQDEGTEVAGISMNIGDNVLSGLKENKTIGWVFPDTLEEATDGVYSGEYYAALVISKDFSKDMVSFMSGDVTHPKITYYENEKKNAIAPKITSKAKTAVQEQVNSTFVSTIAESLMKVSNVLVDTDGNVSLVDAVTGRLDELDGDLQNYINIMNSFISVTGSASSLIDTTQVMIPDLNDLVGNGQNTVNAMQGAVTSGTASADTVSDMVSYSLDMIGTTLDQVSSMIQNDLSNLEGKEGSVTNGLAGAQAIMPYLKQMFGSTTSSIVVYDGVDAQVIEIQTQLDQISTDLEAVSTNAGAGSDAVKALEQQILGEISTCKTKINALGDTYTYSIKPQLRSTINSMQGSLNSAQAILSGVDGDLSGVTDVLEEYGDTLSSGMEGLVSSRDMAVDMKEKLDQIRTDITTLTGDEQYKELLDVLKTDPELLGSFISSPVALDTEAVYEIANYGSSMSPFYTILAIWVGALILVAIIHVKVHPEPGIMETKPYQQFFGRYITFFLIGQVQTLIAVLGDLFYIKIQCHNPFLFWFACAMSSFAFTMLIYSLTVAFETVGEAVAVVIMVIQVAGAGGTFPIETLPKIYQAIYRFLPFSFGMNALRETIGGMYAMTYWKCILKLCIVVCVGLFIGLVVAVPFRKLNRMIDKSKEKSGIML</sequence>
<gene>
    <name evidence="8" type="ORF">H8Z76_02340</name>
</gene>
<feature type="transmembrane region" description="Helical" evidence="5">
    <location>
        <begin position="555"/>
        <end position="579"/>
    </location>
</feature>
<evidence type="ECO:0000313" key="9">
    <source>
        <dbReference type="Proteomes" id="UP000621540"/>
    </source>
</evidence>
<dbReference type="RefSeq" id="WP_022514544.1">
    <property type="nucleotide sequence ID" value="NZ_JACOQH010000001.1"/>
</dbReference>
<keyword evidence="3 5" id="KW-1133">Transmembrane helix</keyword>
<dbReference type="InterPro" id="IPR051328">
    <property type="entry name" value="T7SS_ABC-Transporter"/>
</dbReference>
<dbReference type="NCBIfam" id="TIGR03062">
    <property type="entry name" value="pip_yhgE_Cterm"/>
    <property type="match status" value="1"/>
</dbReference>
<dbReference type="PANTHER" id="PTHR43077:SF10">
    <property type="entry name" value="TRANSPORT PERMEASE PROTEIN"/>
    <property type="match status" value="1"/>
</dbReference>
<feature type="transmembrane region" description="Helical" evidence="5">
    <location>
        <begin position="585"/>
        <end position="603"/>
    </location>
</feature>
<dbReference type="Gene3D" id="3.40.1710.10">
    <property type="entry name" value="abc type-2 transporter like domain"/>
    <property type="match status" value="1"/>
</dbReference>
<dbReference type="InterPro" id="IPR017501">
    <property type="entry name" value="Phage_infect_YhgE_C"/>
</dbReference>
<evidence type="ECO:0000256" key="4">
    <source>
        <dbReference type="ARBA" id="ARBA00023136"/>
    </source>
</evidence>
<dbReference type="NCBIfam" id="TIGR03061">
    <property type="entry name" value="pip_yhgE_Nterm"/>
    <property type="match status" value="1"/>
</dbReference>